<dbReference type="Proteomes" id="UP000620124">
    <property type="component" value="Unassembled WGS sequence"/>
</dbReference>
<evidence type="ECO:0000313" key="2">
    <source>
        <dbReference type="EMBL" id="KAF7328336.1"/>
    </source>
</evidence>
<gene>
    <name evidence="2" type="ORF">MVEN_02549100</name>
</gene>
<keyword evidence="2" id="KW-0378">Hydrolase</keyword>
<keyword evidence="3" id="KW-1185">Reference proteome</keyword>
<evidence type="ECO:0000256" key="1">
    <source>
        <dbReference type="SAM" id="Phobius"/>
    </source>
</evidence>
<feature type="transmembrane region" description="Helical" evidence="1">
    <location>
        <begin position="49"/>
        <end position="72"/>
    </location>
</feature>
<name>A0A8H6WSS5_9AGAR</name>
<dbReference type="OrthoDB" id="3357408at2759"/>
<accession>A0A8H6WSS5</accession>
<evidence type="ECO:0000313" key="3">
    <source>
        <dbReference type="Proteomes" id="UP000620124"/>
    </source>
</evidence>
<feature type="transmembrane region" description="Helical" evidence="1">
    <location>
        <begin position="148"/>
        <end position="170"/>
    </location>
</feature>
<reference evidence="2" key="1">
    <citation type="submission" date="2020-05" db="EMBL/GenBank/DDBJ databases">
        <title>Mycena genomes resolve the evolution of fungal bioluminescence.</title>
        <authorList>
            <person name="Tsai I.J."/>
        </authorList>
    </citation>
    <scope>NUCLEOTIDE SEQUENCE</scope>
    <source>
        <strain evidence="2">CCC161011</strain>
    </source>
</reference>
<feature type="transmembrane region" description="Helical" evidence="1">
    <location>
        <begin position="12"/>
        <end position="37"/>
    </location>
</feature>
<keyword evidence="1" id="KW-1133">Transmembrane helix</keyword>
<keyword evidence="1" id="KW-0812">Transmembrane</keyword>
<sequence>MDDFPITEAQIVALFLESVFWGFYLVTFVPCLHSILFKSSWELKQLSEINWSMLLVALGVCVFATLDIAIGLMHNIQAFALYAGAGGAMEEFSNISDWVNVVKTVDVVLQTLLGDGILNSWFIYHSASSANKGPTRLRRVMRIILESGLMYTVVALVTFITLITGSNSVYGTSDMSKLSELLFNLPIIRTHQRAEEMSGTTIPLHVFRQPMVSDSMDGARVTVVKNQFEDEGVETDEGGKRS</sequence>
<proteinExistence type="predicted"/>
<keyword evidence="1" id="KW-0472">Membrane</keyword>
<dbReference type="EMBL" id="JACAZI010000036">
    <property type="protein sequence ID" value="KAF7328336.1"/>
    <property type="molecule type" value="Genomic_DNA"/>
</dbReference>
<comment type="caution">
    <text evidence="2">The sequence shown here is derived from an EMBL/GenBank/DDBJ whole genome shotgun (WGS) entry which is preliminary data.</text>
</comment>
<protein>
    <submittedName>
        <fullName evidence="2">Ubiquitin carboxyl-terminal hydrolase</fullName>
    </submittedName>
</protein>
<dbReference type="GO" id="GO:0016787">
    <property type="term" value="F:hydrolase activity"/>
    <property type="evidence" value="ECO:0007669"/>
    <property type="project" value="UniProtKB-KW"/>
</dbReference>
<organism evidence="2 3">
    <name type="scientific">Mycena venus</name>
    <dbReference type="NCBI Taxonomy" id="2733690"/>
    <lineage>
        <taxon>Eukaryota</taxon>
        <taxon>Fungi</taxon>
        <taxon>Dikarya</taxon>
        <taxon>Basidiomycota</taxon>
        <taxon>Agaricomycotina</taxon>
        <taxon>Agaricomycetes</taxon>
        <taxon>Agaricomycetidae</taxon>
        <taxon>Agaricales</taxon>
        <taxon>Marasmiineae</taxon>
        <taxon>Mycenaceae</taxon>
        <taxon>Mycena</taxon>
    </lineage>
</organism>
<dbReference type="AlphaFoldDB" id="A0A8H6WSS5"/>